<evidence type="ECO:0000259" key="1">
    <source>
        <dbReference type="Pfam" id="PF08486"/>
    </source>
</evidence>
<name>A0A6J6C7C2_9ZZZZ</name>
<accession>A0A6J6C7C2</accession>
<reference evidence="2" key="1">
    <citation type="submission" date="2020-05" db="EMBL/GenBank/DDBJ databases">
        <authorList>
            <person name="Chiriac C."/>
            <person name="Salcher M."/>
            <person name="Ghai R."/>
            <person name="Kavagutti S V."/>
        </authorList>
    </citation>
    <scope>NUCLEOTIDE SEQUENCE</scope>
</reference>
<dbReference type="EMBL" id="CAEZSV010000017">
    <property type="protein sequence ID" value="CAB4546917.1"/>
    <property type="molecule type" value="Genomic_DNA"/>
</dbReference>
<dbReference type="InterPro" id="IPR013693">
    <property type="entry name" value="SpoIID/LytB_N"/>
</dbReference>
<evidence type="ECO:0000313" key="2">
    <source>
        <dbReference type="EMBL" id="CAB4546917.1"/>
    </source>
</evidence>
<dbReference type="GO" id="GO:0030435">
    <property type="term" value="P:sporulation resulting in formation of a cellular spore"/>
    <property type="evidence" value="ECO:0007669"/>
    <property type="project" value="InterPro"/>
</dbReference>
<dbReference type="AlphaFoldDB" id="A0A6J6C7C2"/>
<protein>
    <submittedName>
        <fullName evidence="2">Unannotated protein</fullName>
    </submittedName>
</protein>
<organism evidence="2">
    <name type="scientific">freshwater metagenome</name>
    <dbReference type="NCBI Taxonomy" id="449393"/>
    <lineage>
        <taxon>unclassified sequences</taxon>
        <taxon>metagenomes</taxon>
        <taxon>ecological metagenomes</taxon>
    </lineage>
</organism>
<feature type="domain" description="Sporulation stage II protein D amidase enhancer LytB N-terminal" evidence="1">
    <location>
        <begin position="229"/>
        <end position="304"/>
    </location>
</feature>
<dbReference type="NCBIfam" id="TIGR02669">
    <property type="entry name" value="SpoIID_LytB"/>
    <property type="match status" value="1"/>
</dbReference>
<dbReference type="Pfam" id="PF08486">
    <property type="entry name" value="SpoIID"/>
    <property type="match status" value="1"/>
</dbReference>
<proteinExistence type="predicted"/>
<dbReference type="InterPro" id="IPR013486">
    <property type="entry name" value="SpoIID/LytB"/>
</dbReference>
<gene>
    <name evidence="2" type="ORF">UFOPK1506_00177</name>
</gene>
<sequence>MKMFKNPLRFISVILCPLLILSLSAQLSSAAEIPARFEFRGAGYGHGVGMSQIGAYGQALEGKLGTEIVSHYYPGTTIEAVDDSQFVRVNIADKVATVGFSIEAVSGAPAPMLVYAGDLAPEVPATSAPVAEISVGGELIFSALSGTLISSLLDSQSKMSTTLPNERSWTLRWSGTPTYPGEINIVKMRQGSVVRKYKYGQIQVKFIPPVSPAIQGTIIATTTLRIHSEYLRGIGEVSSSWPSAALEAQVITARSFALSKANTFRKSCDCNLYSSIQDQNFVGYSKESEPVYGQKWVDAISATEPEPGKGLAVLYKGKVVATYYASSTGGITQDVAEVWGTPIPYLVPVPDPWSLNPALNPSFSAWTRQVTQADFAKAFGLPDVIRYEITARTKAGGVKAILATSSGGVNAELTGEKFRSLLKLPSTWISRSVNRVSAPSADAMSVTVARSLSSKVKSAVLVNFEQDPASALVGIAYGNKFQLPVLHVSKKDVGPESAKELARRKITSVVLIGRSNLLPTKSAIAKRKLTQIRYDGKDEIEVSEKVLKNFPGDPLILIASESERMIEEAARLVASNRPIVWSKDYQSSANLSGMLEERAATGIFYAQAPEFSFPTRIVITRSAVNSLIASSWQSPVLFADESQSEVEKVRELIKAFTNIASITVVDKELSLTPYRNLS</sequence>